<sequence>MTTLRDDVDAVRAAFPDWSLFVSDEGIYYATRRGVRLTDDDIHRGLHQTVSAGDLATVVALLEDQERLAPVV</sequence>
<gene>
    <name evidence="1" type="ORF">SAMN05421874_11940</name>
</gene>
<name>A0A1G9IYP5_9ACTN</name>
<protein>
    <submittedName>
        <fullName evidence="1">Uncharacterized protein</fullName>
    </submittedName>
</protein>
<evidence type="ECO:0000313" key="2">
    <source>
        <dbReference type="Proteomes" id="UP000198683"/>
    </source>
</evidence>
<dbReference type="Proteomes" id="UP000198683">
    <property type="component" value="Unassembled WGS sequence"/>
</dbReference>
<dbReference type="AlphaFoldDB" id="A0A1G9IYP5"/>
<dbReference type="STRING" id="683260.SAMN05421874_11940"/>
<proteinExistence type="predicted"/>
<dbReference type="RefSeq" id="WP_143022202.1">
    <property type="nucleotide sequence ID" value="NZ_FNFB01000019.1"/>
</dbReference>
<dbReference type="OrthoDB" id="3541432at2"/>
<evidence type="ECO:0000313" key="1">
    <source>
        <dbReference type="EMBL" id="SDL30389.1"/>
    </source>
</evidence>
<accession>A0A1G9IYP5</accession>
<organism evidence="1 2">
    <name type="scientific">Nonomuraea maritima</name>
    <dbReference type="NCBI Taxonomy" id="683260"/>
    <lineage>
        <taxon>Bacteria</taxon>
        <taxon>Bacillati</taxon>
        <taxon>Actinomycetota</taxon>
        <taxon>Actinomycetes</taxon>
        <taxon>Streptosporangiales</taxon>
        <taxon>Streptosporangiaceae</taxon>
        <taxon>Nonomuraea</taxon>
    </lineage>
</organism>
<reference evidence="1 2" key="1">
    <citation type="submission" date="2016-10" db="EMBL/GenBank/DDBJ databases">
        <authorList>
            <person name="de Groot N.N."/>
        </authorList>
    </citation>
    <scope>NUCLEOTIDE SEQUENCE [LARGE SCALE GENOMIC DNA]</scope>
    <source>
        <strain evidence="1 2">CGMCC 4.5681</strain>
    </source>
</reference>
<keyword evidence="2" id="KW-1185">Reference proteome</keyword>
<dbReference type="EMBL" id="FNFB01000019">
    <property type="protein sequence ID" value="SDL30389.1"/>
    <property type="molecule type" value="Genomic_DNA"/>
</dbReference>